<dbReference type="Pfam" id="PF08279">
    <property type="entry name" value="HTH_11"/>
    <property type="match status" value="1"/>
</dbReference>
<comment type="caution">
    <text evidence="2">The sequence shown here is derived from an EMBL/GenBank/DDBJ whole genome shotgun (WGS) entry which is preliminary data.</text>
</comment>
<reference evidence="2 3" key="1">
    <citation type="journal article" date="2015" name="Genome Announc.">
        <title>Expanding the biotechnology potential of lactobacilli through comparative genomics of 213 strains and associated genera.</title>
        <authorList>
            <person name="Sun Z."/>
            <person name="Harris H.M."/>
            <person name="McCann A."/>
            <person name="Guo C."/>
            <person name="Argimon S."/>
            <person name="Zhang W."/>
            <person name="Yang X."/>
            <person name="Jeffery I.B."/>
            <person name="Cooney J.C."/>
            <person name="Kagawa T.F."/>
            <person name="Liu W."/>
            <person name="Song Y."/>
            <person name="Salvetti E."/>
            <person name="Wrobel A."/>
            <person name="Rasinkangas P."/>
            <person name="Parkhill J."/>
            <person name="Rea M.C."/>
            <person name="O'Sullivan O."/>
            <person name="Ritari J."/>
            <person name="Douillard F.P."/>
            <person name="Paul Ross R."/>
            <person name="Yang R."/>
            <person name="Briner A.E."/>
            <person name="Felis G.E."/>
            <person name="de Vos W.M."/>
            <person name="Barrangou R."/>
            <person name="Klaenhammer T.R."/>
            <person name="Caufield P.W."/>
            <person name="Cui Y."/>
            <person name="Zhang H."/>
            <person name="O'Toole P.W."/>
        </authorList>
    </citation>
    <scope>NUCLEOTIDE SEQUENCE [LARGE SCALE GENOMIC DNA]</scope>
    <source>
        <strain evidence="2 3">DSM 23365</strain>
    </source>
</reference>
<evidence type="ECO:0000313" key="3">
    <source>
        <dbReference type="Proteomes" id="UP000051442"/>
    </source>
</evidence>
<name>A0A0R2EJW7_9LACO</name>
<dbReference type="OrthoDB" id="2329276at2"/>
<keyword evidence="3" id="KW-1185">Reference proteome</keyword>
<dbReference type="Proteomes" id="UP000051442">
    <property type="component" value="Unassembled WGS sequence"/>
</dbReference>
<dbReference type="AlphaFoldDB" id="A0A0R2EJW7"/>
<accession>A0A0R2EJW7</accession>
<evidence type="ECO:0000313" key="2">
    <source>
        <dbReference type="EMBL" id="KRN15515.1"/>
    </source>
</evidence>
<feature type="domain" description="Helix-turn-helix type 11" evidence="1">
    <location>
        <begin position="19"/>
        <end position="64"/>
    </location>
</feature>
<gene>
    <name evidence="2" type="ORF">FD14_GL002855</name>
</gene>
<dbReference type="InterPro" id="IPR013196">
    <property type="entry name" value="HTH_11"/>
</dbReference>
<dbReference type="STRING" id="1423804.FD14_GL002855"/>
<sequence length="138" mass="15322">MRKLIKQDVAVLRCIHKGQAHKTSKKQLITATGLSERAVYDSIEALRAVGLPIMASRNNKDSGYYLAETDDEKQAGIAQYKKQIATEQRNLSQLEQTDINSYLSAVADDPVLWRELGSDLLEVTTTSDGATIRIKDTL</sequence>
<evidence type="ECO:0000259" key="1">
    <source>
        <dbReference type="Pfam" id="PF08279"/>
    </source>
</evidence>
<proteinExistence type="predicted"/>
<dbReference type="PATRIC" id="fig|1423804.4.peg.3075"/>
<dbReference type="EMBL" id="AYZM01000178">
    <property type="protein sequence ID" value="KRN15515.1"/>
    <property type="molecule type" value="Genomic_DNA"/>
</dbReference>
<organism evidence="2 3">
    <name type="scientific">Secundilactobacillus similis DSM 23365 = JCM 2765</name>
    <dbReference type="NCBI Taxonomy" id="1423804"/>
    <lineage>
        <taxon>Bacteria</taxon>
        <taxon>Bacillati</taxon>
        <taxon>Bacillota</taxon>
        <taxon>Bacilli</taxon>
        <taxon>Lactobacillales</taxon>
        <taxon>Lactobacillaceae</taxon>
        <taxon>Secundilactobacillus</taxon>
    </lineage>
</organism>
<dbReference type="RefSeq" id="WP_054733669.1">
    <property type="nucleotide sequence ID" value="NZ_AYZM01000178.1"/>
</dbReference>
<protein>
    <recommendedName>
        <fullName evidence="1">Helix-turn-helix type 11 domain-containing protein</fullName>
    </recommendedName>
</protein>